<evidence type="ECO:0000256" key="4">
    <source>
        <dbReference type="SAM" id="MobiDB-lite"/>
    </source>
</evidence>
<evidence type="ECO:0000313" key="6">
    <source>
        <dbReference type="Proteomes" id="UP000245910"/>
    </source>
</evidence>
<organism evidence="5 6">
    <name type="scientific">Fusarium venenatum</name>
    <dbReference type="NCBI Taxonomy" id="56646"/>
    <lineage>
        <taxon>Eukaryota</taxon>
        <taxon>Fungi</taxon>
        <taxon>Dikarya</taxon>
        <taxon>Ascomycota</taxon>
        <taxon>Pezizomycotina</taxon>
        <taxon>Sordariomycetes</taxon>
        <taxon>Hypocreomycetidae</taxon>
        <taxon>Hypocreales</taxon>
        <taxon>Nectriaceae</taxon>
        <taxon>Fusarium</taxon>
    </lineage>
</organism>
<evidence type="ECO:0000256" key="2">
    <source>
        <dbReference type="ARBA" id="ARBA00023043"/>
    </source>
</evidence>
<keyword evidence="1" id="KW-0677">Repeat</keyword>
<name>A0A2L2TBR6_9HYPO</name>
<dbReference type="InterPro" id="IPR036770">
    <property type="entry name" value="Ankyrin_rpt-contain_sf"/>
</dbReference>
<dbReference type="SMART" id="SM00248">
    <property type="entry name" value="ANK"/>
    <property type="match status" value="14"/>
</dbReference>
<dbReference type="InterPro" id="IPR002110">
    <property type="entry name" value="Ankyrin_rpt"/>
</dbReference>
<evidence type="ECO:0000256" key="1">
    <source>
        <dbReference type="ARBA" id="ARBA00022737"/>
    </source>
</evidence>
<dbReference type="PROSITE" id="PS50088">
    <property type="entry name" value="ANK_REPEAT"/>
    <property type="match status" value="1"/>
</dbReference>
<dbReference type="PROSITE" id="PS50297">
    <property type="entry name" value="ANK_REP_REGION"/>
    <property type="match status" value="1"/>
</dbReference>
<proteinExistence type="predicted"/>
<dbReference type="Pfam" id="PF12796">
    <property type="entry name" value="Ank_2"/>
    <property type="match status" value="1"/>
</dbReference>
<dbReference type="SUPFAM" id="SSF48403">
    <property type="entry name" value="Ankyrin repeat"/>
    <property type="match status" value="3"/>
</dbReference>
<keyword evidence="2 3" id="KW-0040">ANK repeat</keyword>
<dbReference type="Gene3D" id="1.25.40.20">
    <property type="entry name" value="Ankyrin repeat-containing domain"/>
    <property type="match status" value="6"/>
</dbReference>
<evidence type="ECO:0000256" key="3">
    <source>
        <dbReference type="PROSITE-ProRule" id="PRU00023"/>
    </source>
</evidence>
<dbReference type="InterPro" id="IPR051165">
    <property type="entry name" value="Multifunctional_ANK_Repeat"/>
</dbReference>
<feature type="region of interest" description="Disordered" evidence="4">
    <location>
        <begin position="495"/>
        <end position="516"/>
    </location>
</feature>
<accession>A0A2L2TBR6</accession>
<keyword evidence="6" id="KW-1185">Reference proteome</keyword>
<dbReference type="EMBL" id="LN649231">
    <property type="protein sequence ID" value="CEI68422.1"/>
    <property type="molecule type" value="Genomic_DNA"/>
</dbReference>
<feature type="region of interest" description="Disordered" evidence="4">
    <location>
        <begin position="1871"/>
        <end position="1891"/>
    </location>
</feature>
<reference evidence="6" key="1">
    <citation type="submission" date="2014-10" db="EMBL/GenBank/DDBJ databases">
        <authorList>
            <person name="King R."/>
        </authorList>
    </citation>
    <scope>NUCLEOTIDE SEQUENCE [LARGE SCALE GENOMIC DNA]</scope>
    <source>
        <strain evidence="6">A3/5</strain>
    </source>
</reference>
<dbReference type="PANTHER" id="PTHR24123">
    <property type="entry name" value="ANKYRIN REPEAT-CONTAINING"/>
    <property type="match status" value="1"/>
</dbReference>
<dbReference type="STRING" id="56646.A0A2L2TBR6"/>
<dbReference type="PANTHER" id="PTHR24123:SF33">
    <property type="entry name" value="PROTEIN HOS4"/>
    <property type="match status" value="1"/>
</dbReference>
<feature type="repeat" description="ANK" evidence="3">
    <location>
        <begin position="1459"/>
        <end position="1491"/>
    </location>
</feature>
<evidence type="ECO:0000313" key="5">
    <source>
        <dbReference type="EMBL" id="CEI68422.1"/>
    </source>
</evidence>
<sequence length="1891" mass="205768">MAITKNKRDGKAGQEHKILSLQPSFRHVNEGLTINLISNFNISTVLMNSSTVNARQRRIIQLSQQWGFSLPPNAPAPLSRPAHPTSFRTHGDDEVAEGLLQRRSAEVAQLRPKSGLSRAFSSSNLKKGKHWDTKEILNVLNSWVDSSGSPGVAEALIAKLAAAGVDLSGMQTQKQGILNRRKSVDNGLDRTRLLKSAIERDQHDMVHVLIPHADPLTLDTCLPAAVRTRNPRIVETLLRYGASAAATAEGQDEFRKACAAPALSEIASLILRSDGRPSEICVSQALTDASRAQCFDTVLHLSRSTADCNYNNSEALKIAINNERRDIAMAIATGNKPPQNPGLAESFQQLMDNTNMNTKSKLDFAELLLCCGAQGPILERSLEMACDSQFFEMADLLARYGASVEHNDASALKAAISKGQVNLVSSLLNGSSKIDPALASSCVPLIPQQADPGMRQALLYSLLKRGANGSVLNDCLMHAVKANDAQSVELLLNPNFREPPSEQPNGHGKPRISNRHAVASPDHHEGEALRYAISAGNADLAAKILAARPSNETLTTIFPLVKSLPSPERYRMVELFLRGAMTGPALHIALQDAISEDLSQRDDALINLLLKYGADINYDEGVGLHSIINQMDLGLFNTLMQNASPQTAAARLADVMKIENRQVRNEMFSILFKARASVGVQQVAEALLTTLEERLVDMPLLRLILQQGKADINGCKGLILQRATQNPDHKVLELVLTIGKHNHDTISSCLDTLGTLSPTDSKALKLGVIINMSPRKLNLDSLLVQEVQGIVQDETGQASFAMLNKLLDSCADPNTHKARALCCAVAAARETVVDALMGCQRRPTEASLAAALPHALKIPEPMNRLTFTKTIVEAGAPSREVNRALIHAINNFNSDIALIGILASFADASDGEALALAVSKEAPETLDLLLSRVKHSSESRDSCLEKAMKITDWTCRLQICKRLAKAGVTPEAASNALLVAARDGDLELGDVLIAYGASISTNGGQAIIEACRGGSVEVLDVLLKSNADTEKSTLERGFQAATEVGDLNKRAMIFQRLLKRGVSGDVVDIQLVSAAKSGEDGHEVLRVLLAAGADPNFSNGEAVAAATKSAFVDGLELLLGLWHKGGNQKKPSPPTLIRALKACWKLNPDTRLDIIKDLFKAGIPIVDEVHIALSKAVSEDEPDERLIKALLDSGASPLANDCCALTRAVQGAKVSSVELLLTCEFPEDAILAAFSSGFSDVLFTTWFSANGLAIAKMLLIKGAKGECVSHALVQAMKDSTDETESMADAFVELFVSYGVSVDFEDGQPLVCAASKGNAFWTERLLTCKPSPRTLTLAFERVFDTARSPDEVLKLFELFSGYRDGEVGLDVMTRSAGSDPILVRAISQYPRSAELLQVLLDAGFYHDQTTTYRLHEKVEDPEEVTVLLWAIAQPQKKVSSALIKMLIERGANVNFETAISRSTPLMLAIQTRRSDIVKELLIEGANVDITDAMGRTPLAMATDIGGDLSTRMMGNLLAIDQSKDDGSLHNAARELNLAAVTVLVEHGHHPDFPSPLHDGRSALGEVCRHGAGSCSGKLTADGEKLMQKVMTLLIDAGSDISLHSHGKSALLLCFESSDPITTTRSFLKVAMWKEINRPFNHYSDGEFTYSPTMYVKKVMPESDTRDQLLALLRANRAVDVYYANSGDQPEDAIGLPSDMAVQERERKARLRRLALETEDHAITLARAKEVASVEREIWNNKAEIEDARRRRLYSEDINAARQKADLEESLFNAALKRRLSEQHKLTQSSLERTKLIAAAELTAEETRQQKMLEWESTMNSERASNAQALSSLRISEREELDRIERGADDRIKKRLETQKKLVETQERLAKRIGNVPGGPDARRQIGYVEEVN</sequence>
<protein>
    <submittedName>
        <fullName evidence="5">Uncharacterized protein</fullName>
    </submittedName>
</protein>
<dbReference type="Proteomes" id="UP000245910">
    <property type="component" value="Chromosome III"/>
</dbReference>